<feature type="compositionally biased region" description="Basic residues" evidence="1">
    <location>
        <begin position="8"/>
        <end position="17"/>
    </location>
</feature>
<name>A0A1H9SXQ6_9ACTN</name>
<keyword evidence="3" id="KW-1185">Reference proteome</keyword>
<evidence type="ECO:0000313" key="3">
    <source>
        <dbReference type="Proteomes" id="UP000182841"/>
    </source>
</evidence>
<feature type="region of interest" description="Disordered" evidence="1">
    <location>
        <begin position="127"/>
        <end position="183"/>
    </location>
</feature>
<organism evidence="2 3">
    <name type="scientific">Streptomyces qinglanensis</name>
    <dbReference type="NCBI Taxonomy" id="943816"/>
    <lineage>
        <taxon>Bacteria</taxon>
        <taxon>Bacillati</taxon>
        <taxon>Actinomycetota</taxon>
        <taxon>Actinomycetes</taxon>
        <taxon>Kitasatosporales</taxon>
        <taxon>Streptomycetaceae</taxon>
        <taxon>Streptomyces</taxon>
    </lineage>
</organism>
<sequence length="272" mass="28354">MLRPPCRAARRASRRPRTRGDAPIGLELSRQDLKSTPHPRGCSLPSGAGLRRADVDPAPAGMLRPCVGCGAASVGRPRTRGDAPLLPPGCPALYQSTPHPRGCSGACPLLPRQVRVDPAPAGMLPARASTAEASPCRHPAPAGMLRLRPPAPRRLGRRPRARGDASRGGVHGDAEVSSTPPAGPVRRWVAAKAAAATFAGVGWSGVLSRHRFFLPPQRDAGLELVRRGVGPRASPCAPGFSASSGSRKCRDARWLARKREWTGGGGVPAASG</sequence>
<dbReference type="AlphaFoldDB" id="A0A1H9SXQ6"/>
<dbReference type="Proteomes" id="UP000182841">
    <property type="component" value="Unassembled WGS sequence"/>
</dbReference>
<feature type="compositionally biased region" description="Basic and acidic residues" evidence="1">
    <location>
        <begin position="161"/>
        <end position="174"/>
    </location>
</feature>
<feature type="compositionally biased region" description="Low complexity" evidence="1">
    <location>
        <begin position="139"/>
        <end position="148"/>
    </location>
</feature>
<protein>
    <submittedName>
        <fullName evidence="2">Uncharacterized protein</fullName>
    </submittedName>
</protein>
<accession>A0A1H9SXQ6</accession>
<evidence type="ECO:0000256" key="1">
    <source>
        <dbReference type="SAM" id="MobiDB-lite"/>
    </source>
</evidence>
<feature type="region of interest" description="Disordered" evidence="1">
    <location>
        <begin position="1"/>
        <end position="49"/>
    </location>
</feature>
<proteinExistence type="predicted"/>
<dbReference type="EMBL" id="FOGO01000005">
    <property type="protein sequence ID" value="SER89792.1"/>
    <property type="molecule type" value="Genomic_DNA"/>
</dbReference>
<reference evidence="3" key="1">
    <citation type="submission" date="2016-10" db="EMBL/GenBank/DDBJ databases">
        <authorList>
            <person name="Varghese N."/>
            <person name="Submissions S."/>
        </authorList>
    </citation>
    <scope>NUCLEOTIDE SEQUENCE [LARGE SCALE GENOMIC DNA]</scope>
    <source>
        <strain evidence="3">CGMCC 4.6825</strain>
    </source>
</reference>
<dbReference type="AntiFam" id="ANF00057">
    <property type="entry name" value="Translation of E. coli type CRISPR repeat"/>
</dbReference>
<gene>
    <name evidence="2" type="ORF">SAMN05421870_105186</name>
</gene>
<evidence type="ECO:0000313" key="2">
    <source>
        <dbReference type="EMBL" id="SER89792.1"/>
    </source>
</evidence>